<dbReference type="RefSeq" id="WP_353546438.1">
    <property type="nucleotide sequence ID" value="NZ_JAGKSB010000004.1"/>
</dbReference>
<keyword evidence="3" id="KW-1185">Reference proteome</keyword>
<dbReference type="Proteomes" id="UP000679691">
    <property type="component" value="Unassembled WGS sequence"/>
</dbReference>
<protein>
    <submittedName>
        <fullName evidence="2">CinA family protein</fullName>
    </submittedName>
</protein>
<name>A0A8T4HDZ7_9SPHI</name>
<dbReference type="Gene3D" id="3.90.950.20">
    <property type="entry name" value="CinA-like"/>
    <property type="match status" value="1"/>
</dbReference>
<gene>
    <name evidence="2" type="ORF">J5U18_05120</name>
</gene>
<organism evidence="2 3">
    <name type="scientific">Rhinopithecimicrobium faecis</name>
    <dbReference type="NCBI Taxonomy" id="2820698"/>
    <lineage>
        <taxon>Bacteria</taxon>
        <taxon>Pseudomonadati</taxon>
        <taxon>Bacteroidota</taxon>
        <taxon>Sphingobacteriia</taxon>
        <taxon>Sphingobacteriales</taxon>
        <taxon>Sphingobacteriaceae</taxon>
        <taxon>Rhinopithecimicrobium</taxon>
    </lineage>
</organism>
<evidence type="ECO:0000313" key="2">
    <source>
        <dbReference type="EMBL" id="MBP3942951.1"/>
    </source>
</evidence>
<evidence type="ECO:0000313" key="3">
    <source>
        <dbReference type="Proteomes" id="UP000679691"/>
    </source>
</evidence>
<dbReference type="InterPro" id="IPR036653">
    <property type="entry name" value="CinA-like_C"/>
</dbReference>
<sequence length="169" mass="18555">MFRKKINLSSFQSCVDKLYKRGLTIAFAESMTAGYLSSVFSQGIHADSYFRGSIIAFDKSVKEELLGVHAETIAQFSAESIATSTAMIEGLKKLIPADIHIGVTGLAQPGGSENRHKPVGSVFIAVLYKEILYLKSYRFQGNSTAINIATLNFVVAEILLLLEEPYLKK</sequence>
<dbReference type="AlphaFoldDB" id="A0A8T4HDZ7"/>
<proteinExistence type="predicted"/>
<reference evidence="2" key="1">
    <citation type="submission" date="2021-03" db="EMBL/GenBank/DDBJ databases">
        <authorList>
            <person name="Lu T."/>
            <person name="Wang Q."/>
            <person name="Han X."/>
        </authorList>
    </citation>
    <scope>NUCLEOTIDE SEQUENCE</scope>
    <source>
        <strain evidence="2">WQ 2009</strain>
    </source>
</reference>
<dbReference type="EMBL" id="JAGKSB010000004">
    <property type="protein sequence ID" value="MBP3942951.1"/>
    <property type="molecule type" value="Genomic_DNA"/>
</dbReference>
<dbReference type="SUPFAM" id="SSF142433">
    <property type="entry name" value="CinA-like"/>
    <property type="match status" value="1"/>
</dbReference>
<feature type="domain" description="CinA C-terminal" evidence="1">
    <location>
        <begin position="12"/>
        <end position="156"/>
    </location>
</feature>
<dbReference type="NCBIfam" id="TIGR00199">
    <property type="entry name" value="PncC_domain"/>
    <property type="match status" value="1"/>
</dbReference>
<dbReference type="Pfam" id="PF02464">
    <property type="entry name" value="CinA"/>
    <property type="match status" value="1"/>
</dbReference>
<accession>A0A8T4HDZ7</accession>
<evidence type="ECO:0000259" key="1">
    <source>
        <dbReference type="Pfam" id="PF02464"/>
    </source>
</evidence>
<comment type="caution">
    <text evidence="2">The sequence shown here is derived from an EMBL/GenBank/DDBJ whole genome shotgun (WGS) entry which is preliminary data.</text>
</comment>
<dbReference type="InterPro" id="IPR008136">
    <property type="entry name" value="CinA_C"/>
</dbReference>